<dbReference type="GO" id="GO:0005345">
    <property type="term" value="F:purine nucleobase transmembrane transporter activity"/>
    <property type="evidence" value="ECO:0007669"/>
    <property type="project" value="TreeGrafter"/>
</dbReference>
<feature type="transmembrane region" description="Helical" evidence="7">
    <location>
        <begin position="323"/>
        <end position="343"/>
    </location>
</feature>
<keyword evidence="4 7" id="KW-0812">Transmembrane</keyword>
<feature type="transmembrane region" description="Helical" evidence="7">
    <location>
        <begin position="256"/>
        <end position="279"/>
    </location>
</feature>
<evidence type="ECO:0000256" key="5">
    <source>
        <dbReference type="ARBA" id="ARBA00022989"/>
    </source>
</evidence>
<dbReference type="GO" id="GO:0005886">
    <property type="term" value="C:plasma membrane"/>
    <property type="evidence" value="ECO:0007669"/>
    <property type="project" value="TreeGrafter"/>
</dbReference>
<evidence type="ECO:0000256" key="4">
    <source>
        <dbReference type="ARBA" id="ARBA00022692"/>
    </source>
</evidence>
<evidence type="ECO:0000256" key="3">
    <source>
        <dbReference type="ARBA" id="ARBA00022448"/>
    </source>
</evidence>
<feature type="transmembrane region" description="Helical" evidence="7">
    <location>
        <begin position="182"/>
        <end position="200"/>
    </location>
</feature>
<dbReference type="PANTHER" id="PTHR43337">
    <property type="entry name" value="XANTHINE/URACIL PERMEASE C887.17-RELATED"/>
    <property type="match status" value="1"/>
</dbReference>
<dbReference type="PANTHER" id="PTHR43337:SF2">
    <property type="entry name" value="XANTHINE_URACIL PERMEASE"/>
    <property type="match status" value="1"/>
</dbReference>
<dbReference type="Proteomes" id="UP000037778">
    <property type="component" value="Unassembled WGS sequence"/>
</dbReference>
<sequence>MSNKLNKTSKKETASLSLLDVLRDKEIFKTEVLGGITGFFAISYILVVNPMILSDAGMDVHQTVFATIISSVIGCFIMGFYANSPVVITPGMGVNAFFTYTMVLNMGLSYQEALTVSLVSTIAFALIAFSRFTDILQGGIPDSLKSAITAGIGLFLVEIGLQKADLIQQGKNSLLTIGSFKNPSLLLAIFGLILTIVLYIKKVKGNFFIGIVITTIVGIIFHIHDSGVKTTHLIDILQYHKSLFDFSFKNVWTTPFIMASFSMTMILVFESMGLNAGILPDMKKFKETFRSVSITGIISSILGTSPTVSAAESVAGFQLGARTGIMSITAGIMFLLSTFFISFLDLVPQAAIAPVIIITGALMLSNLKTINMDDFAEWFPAFLIVVLIPLTGSISIGLAFGFVAYPIVKIFNGQIKSISTINYILSGLFLINLIMTAML</sequence>
<proteinExistence type="inferred from homology"/>
<evidence type="ECO:0000256" key="7">
    <source>
        <dbReference type="SAM" id="Phobius"/>
    </source>
</evidence>
<name>A0A0M9DE48_9LACO</name>
<feature type="transmembrane region" description="Helical" evidence="7">
    <location>
        <begin position="291"/>
        <end position="311"/>
    </location>
</feature>
<dbReference type="Pfam" id="PF00860">
    <property type="entry name" value="Xan_ur_permease"/>
    <property type="match status" value="1"/>
</dbReference>
<evidence type="ECO:0000313" key="8">
    <source>
        <dbReference type="EMBL" id="KOY77166.1"/>
    </source>
</evidence>
<feature type="transmembrane region" description="Helical" evidence="7">
    <location>
        <begin position="207"/>
        <end position="224"/>
    </location>
</feature>
<comment type="caution">
    <text evidence="8">The sequence shown here is derived from an EMBL/GenBank/DDBJ whole genome shotgun (WGS) entry which is preliminary data.</text>
</comment>
<comment type="similarity">
    <text evidence="2">Belongs to the nucleobase:cation symporter-2 (NCS2) (TC 2.A.40) family. Azg-like subfamily.</text>
</comment>
<keyword evidence="5 7" id="KW-1133">Transmembrane helix</keyword>
<keyword evidence="9" id="KW-1185">Reference proteome</keyword>
<feature type="transmembrane region" description="Helical" evidence="7">
    <location>
        <begin position="114"/>
        <end position="132"/>
    </location>
</feature>
<gene>
    <name evidence="8" type="ORF">RZ71_10790</name>
</gene>
<feature type="transmembrane region" description="Helical" evidence="7">
    <location>
        <begin position="64"/>
        <end position="82"/>
    </location>
</feature>
<keyword evidence="3" id="KW-0813">Transport</keyword>
<keyword evidence="6 7" id="KW-0472">Membrane</keyword>
<feature type="transmembrane region" description="Helical" evidence="7">
    <location>
        <begin position="32"/>
        <end position="52"/>
    </location>
</feature>
<evidence type="ECO:0000256" key="2">
    <source>
        <dbReference type="ARBA" id="ARBA00005697"/>
    </source>
</evidence>
<feature type="transmembrane region" description="Helical" evidence="7">
    <location>
        <begin position="350"/>
        <end position="367"/>
    </location>
</feature>
<dbReference type="EMBL" id="JXCY01000002">
    <property type="protein sequence ID" value="KOY77166.1"/>
    <property type="molecule type" value="Genomic_DNA"/>
</dbReference>
<dbReference type="AlphaFoldDB" id="A0A0M9DE48"/>
<dbReference type="InterPro" id="IPR006043">
    <property type="entry name" value="NCS2"/>
</dbReference>
<comment type="subcellular location">
    <subcellularLocation>
        <location evidence="1">Membrane</location>
        <topology evidence="1">Multi-pass membrane protein</topology>
    </subcellularLocation>
</comment>
<reference evidence="8 9" key="1">
    <citation type="journal article" date="2015" name="Genome Biol. Evol.">
        <title>Functionally Structured Genomes in Lactobacillus kunkeei Colonizing the Honey Crop and Food Products of Honeybees and Stingless Bees.</title>
        <authorList>
            <person name="Tamarit D."/>
            <person name="Ellegaard K.M."/>
            <person name="Wikander J."/>
            <person name="Olofsson T."/>
            <person name="Vasquez A."/>
            <person name="Andersson S.G."/>
        </authorList>
    </citation>
    <scope>NUCLEOTIDE SEQUENCE [LARGE SCALE GENOMIC DNA]</scope>
    <source>
        <strain evidence="8 9">LAko</strain>
    </source>
</reference>
<dbReference type="PATRIC" id="fig|148814.8.peg.274"/>
<protein>
    <submittedName>
        <fullName evidence="8">NCS2 family nucleobase:cation symporter-2</fullName>
    </submittedName>
</protein>
<feature type="transmembrane region" description="Helical" evidence="7">
    <location>
        <begin position="420"/>
        <end position="438"/>
    </location>
</feature>
<evidence type="ECO:0000256" key="1">
    <source>
        <dbReference type="ARBA" id="ARBA00004141"/>
    </source>
</evidence>
<dbReference type="InterPro" id="IPR045018">
    <property type="entry name" value="Azg-like"/>
</dbReference>
<evidence type="ECO:0000256" key="6">
    <source>
        <dbReference type="ARBA" id="ARBA00023136"/>
    </source>
</evidence>
<dbReference type="RefSeq" id="WP_155444018.1">
    <property type="nucleotide sequence ID" value="NZ_JXCY01000002.1"/>
</dbReference>
<feature type="transmembrane region" description="Helical" evidence="7">
    <location>
        <begin position="379"/>
        <end position="408"/>
    </location>
</feature>
<accession>A0A0M9DE48</accession>
<evidence type="ECO:0000313" key="9">
    <source>
        <dbReference type="Proteomes" id="UP000037778"/>
    </source>
</evidence>
<organism evidence="8 9">
    <name type="scientific">Apilactobacillus kunkeei</name>
    <dbReference type="NCBI Taxonomy" id="148814"/>
    <lineage>
        <taxon>Bacteria</taxon>
        <taxon>Bacillati</taxon>
        <taxon>Bacillota</taxon>
        <taxon>Bacilli</taxon>
        <taxon>Lactobacillales</taxon>
        <taxon>Lactobacillaceae</taxon>
        <taxon>Apilactobacillus</taxon>
    </lineage>
</organism>